<keyword evidence="2 4" id="KW-1133">Transmembrane helix</keyword>
<keyword evidence="7" id="KW-1185">Reference proteome</keyword>
<feature type="transmembrane region" description="Helical" evidence="4">
    <location>
        <begin position="7"/>
        <end position="25"/>
    </location>
</feature>
<dbReference type="STRING" id="623281.SAMN05421747_11681"/>
<feature type="transmembrane region" description="Helical" evidence="4">
    <location>
        <begin position="339"/>
        <end position="357"/>
    </location>
</feature>
<dbReference type="PANTHER" id="PTHR42910">
    <property type="entry name" value="TRANSPORTER SCO4007-RELATED"/>
    <property type="match status" value="1"/>
</dbReference>
<feature type="transmembrane region" description="Helical" evidence="4">
    <location>
        <begin position="363"/>
        <end position="384"/>
    </location>
</feature>
<dbReference type="Gene3D" id="1.20.1250.20">
    <property type="entry name" value="MFS general substrate transporter like domains"/>
    <property type="match status" value="1"/>
</dbReference>
<dbReference type="CDD" id="cd17324">
    <property type="entry name" value="MFS_NepI_like"/>
    <property type="match status" value="1"/>
</dbReference>
<dbReference type="PROSITE" id="PS50850">
    <property type="entry name" value="MFS"/>
    <property type="match status" value="1"/>
</dbReference>
<evidence type="ECO:0000256" key="4">
    <source>
        <dbReference type="SAM" id="Phobius"/>
    </source>
</evidence>
<feature type="transmembrane region" description="Helical" evidence="4">
    <location>
        <begin position="97"/>
        <end position="120"/>
    </location>
</feature>
<feature type="transmembrane region" description="Helical" evidence="4">
    <location>
        <begin position="132"/>
        <end position="153"/>
    </location>
</feature>
<dbReference type="OrthoDB" id="9815356at2"/>
<dbReference type="EMBL" id="FOLL01000016">
    <property type="protein sequence ID" value="SFC61784.1"/>
    <property type="molecule type" value="Genomic_DNA"/>
</dbReference>
<accession>A0A1I1KLC0</accession>
<evidence type="ECO:0000256" key="3">
    <source>
        <dbReference type="ARBA" id="ARBA00023136"/>
    </source>
</evidence>
<evidence type="ECO:0000256" key="1">
    <source>
        <dbReference type="ARBA" id="ARBA00022692"/>
    </source>
</evidence>
<proteinExistence type="predicted"/>
<feature type="transmembrane region" description="Helical" evidence="4">
    <location>
        <begin position="73"/>
        <end position="91"/>
    </location>
</feature>
<keyword evidence="1 4" id="KW-0812">Transmembrane</keyword>
<feature type="transmembrane region" description="Helical" evidence="4">
    <location>
        <begin position="275"/>
        <end position="291"/>
    </location>
</feature>
<feature type="transmembrane region" description="Helical" evidence="4">
    <location>
        <begin position="297"/>
        <end position="318"/>
    </location>
</feature>
<evidence type="ECO:0000313" key="6">
    <source>
        <dbReference type="EMBL" id="SFC61784.1"/>
    </source>
</evidence>
<reference evidence="6 7" key="1">
    <citation type="submission" date="2016-10" db="EMBL/GenBank/DDBJ databases">
        <authorList>
            <person name="de Groot N.N."/>
        </authorList>
    </citation>
    <scope>NUCLEOTIDE SEQUENCE [LARGE SCALE GENOMIC DNA]</scope>
    <source>
        <strain evidence="6 7">DSM 22900</strain>
    </source>
</reference>
<evidence type="ECO:0000313" key="7">
    <source>
        <dbReference type="Proteomes" id="UP000199577"/>
    </source>
</evidence>
<dbReference type="InterPro" id="IPR036259">
    <property type="entry name" value="MFS_trans_sf"/>
</dbReference>
<feature type="transmembrane region" description="Helical" evidence="4">
    <location>
        <begin position="212"/>
        <end position="232"/>
    </location>
</feature>
<dbReference type="InterPro" id="IPR020846">
    <property type="entry name" value="MFS_dom"/>
</dbReference>
<dbReference type="AlphaFoldDB" id="A0A1I1KLC0"/>
<feature type="transmembrane region" description="Helical" evidence="4">
    <location>
        <begin position="159"/>
        <end position="178"/>
    </location>
</feature>
<feature type="transmembrane region" description="Helical" evidence="4">
    <location>
        <begin position="45"/>
        <end position="66"/>
    </location>
</feature>
<dbReference type="Proteomes" id="UP000199577">
    <property type="component" value="Unassembled WGS sequence"/>
</dbReference>
<protein>
    <submittedName>
        <fullName evidence="6">Predicted arabinose efflux permease, MFS family</fullName>
    </submittedName>
</protein>
<organism evidence="6 7">
    <name type="scientific">Parapedobacter composti</name>
    <dbReference type="NCBI Taxonomy" id="623281"/>
    <lineage>
        <taxon>Bacteria</taxon>
        <taxon>Pseudomonadati</taxon>
        <taxon>Bacteroidota</taxon>
        <taxon>Sphingobacteriia</taxon>
        <taxon>Sphingobacteriales</taxon>
        <taxon>Sphingobacteriaceae</taxon>
        <taxon>Parapedobacter</taxon>
    </lineage>
</organism>
<keyword evidence="3 4" id="KW-0472">Membrane</keyword>
<sequence>MTGLNRRTLWVMTIGAGLVVANNYYNQPLLGLIARDFGTSEAAAGAVAMATQVGYAAGLFFLVPLADKFYRRRLILGIFPFIIASLLLAAFSHSLPWLVIASFFLGLTCVIPQLFVPLAATLAIPEEKSKSIGMVMSGLLIGILASRIVSGLVGEHLGWRHMFFLGAVIMLVFWMLLVKTLPEVKPSFRGSYGALMRSLMHYLKHDSALRLASWRGACSFGAFTAFWTTLVFHLEGPPFHAGSSVAGAFGILGIAGALIPAILGKVIDRVDRNQLFVASAALALFSWWLIGGPGATGYIALIAGVLLIDLALQAVHLINQSIIFSKHPEATNRVNTIYMTSYFIGGSLGTVMASIAWEHFQWTGVTLVGAGFALLMLAGHLLFYRHAV</sequence>
<dbReference type="GO" id="GO:0022857">
    <property type="term" value="F:transmembrane transporter activity"/>
    <property type="evidence" value="ECO:0007669"/>
    <property type="project" value="InterPro"/>
</dbReference>
<dbReference type="RefSeq" id="WP_090974502.1">
    <property type="nucleotide sequence ID" value="NZ_FOLL01000016.1"/>
</dbReference>
<name>A0A1I1KLC0_9SPHI</name>
<evidence type="ECO:0000256" key="2">
    <source>
        <dbReference type="ARBA" id="ARBA00022989"/>
    </source>
</evidence>
<feature type="transmembrane region" description="Helical" evidence="4">
    <location>
        <begin position="244"/>
        <end position="263"/>
    </location>
</feature>
<dbReference type="PANTHER" id="PTHR42910:SF1">
    <property type="entry name" value="MAJOR FACILITATOR SUPERFAMILY (MFS) PROFILE DOMAIN-CONTAINING PROTEIN"/>
    <property type="match status" value="1"/>
</dbReference>
<gene>
    <name evidence="6" type="ORF">SAMN05421747_11681</name>
</gene>
<evidence type="ECO:0000259" key="5">
    <source>
        <dbReference type="PROSITE" id="PS50850"/>
    </source>
</evidence>
<feature type="domain" description="Major facilitator superfamily (MFS) profile" evidence="5">
    <location>
        <begin position="1"/>
        <end position="388"/>
    </location>
</feature>
<dbReference type="Pfam" id="PF07690">
    <property type="entry name" value="MFS_1"/>
    <property type="match status" value="1"/>
</dbReference>
<dbReference type="InterPro" id="IPR011701">
    <property type="entry name" value="MFS"/>
</dbReference>
<dbReference type="SUPFAM" id="SSF103473">
    <property type="entry name" value="MFS general substrate transporter"/>
    <property type="match status" value="1"/>
</dbReference>